<feature type="transmembrane region" description="Helical" evidence="4">
    <location>
        <begin position="79"/>
        <end position="98"/>
    </location>
</feature>
<organism evidence="6 7">
    <name type="scientific">Phialemonium atrogriseum</name>
    <dbReference type="NCBI Taxonomy" id="1093897"/>
    <lineage>
        <taxon>Eukaryota</taxon>
        <taxon>Fungi</taxon>
        <taxon>Dikarya</taxon>
        <taxon>Ascomycota</taxon>
        <taxon>Pezizomycotina</taxon>
        <taxon>Sordariomycetes</taxon>
        <taxon>Sordariomycetidae</taxon>
        <taxon>Cephalothecales</taxon>
        <taxon>Cephalothecaceae</taxon>
        <taxon>Phialemonium</taxon>
    </lineage>
</organism>
<evidence type="ECO:0000256" key="2">
    <source>
        <dbReference type="ARBA" id="ARBA00006727"/>
    </source>
</evidence>
<feature type="transmembrane region" description="Helical" evidence="4">
    <location>
        <begin position="307"/>
        <end position="329"/>
    </location>
</feature>
<feature type="transmembrane region" description="Helical" evidence="4">
    <location>
        <begin position="335"/>
        <end position="354"/>
    </location>
</feature>
<feature type="region of interest" description="Disordered" evidence="3">
    <location>
        <begin position="1"/>
        <end position="23"/>
    </location>
</feature>
<comment type="similarity">
    <text evidence="2">Belongs to the major facilitator superfamily. Monocarboxylate porter (TC 2.A.1.13) family.</text>
</comment>
<feature type="transmembrane region" description="Helical" evidence="4">
    <location>
        <begin position="110"/>
        <end position="129"/>
    </location>
</feature>
<dbReference type="Gene3D" id="1.20.1250.20">
    <property type="entry name" value="MFS general substrate transporter like domains"/>
    <property type="match status" value="2"/>
</dbReference>
<dbReference type="AlphaFoldDB" id="A0AAJ0BWC2"/>
<name>A0AAJ0BWC2_9PEZI</name>
<dbReference type="PANTHER" id="PTHR11360">
    <property type="entry name" value="MONOCARBOXYLATE TRANSPORTER"/>
    <property type="match status" value="1"/>
</dbReference>
<dbReference type="InterPro" id="IPR020846">
    <property type="entry name" value="MFS_dom"/>
</dbReference>
<dbReference type="PANTHER" id="PTHR11360:SF287">
    <property type="entry name" value="MFS MONOCARBOXYLATE TRANSPORTER"/>
    <property type="match status" value="1"/>
</dbReference>
<accession>A0AAJ0BWC2</accession>
<evidence type="ECO:0000256" key="1">
    <source>
        <dbReference type="ARBA" id="ARBA00004141"/>
    </source>
</evidence>
<feature type="compositionally biased region" description="Basic and acidic residues" evidence="3">
    <location>
        <begin position="1"/>
        <end position="10"/>
    </location>
</feature>
<feature type="transmembrane region" description="Helical" evidence="4">
    <location>
        <begin position="242"/>
        <end position="260"/>
    </location>
</feature>
<dbReference type="InterPro" id="IPR050327">
    <property type="entry name" value="Proton-linked_MCT"/>
</dbReference>
<evidence type="ECO:0000256" key="3">
    <source>
        <dbReference type="SAM" id="MobiDB-lite"/>
    </source>
</evidence>
<evidence type="ECO:0000313" key="6">
    <source>
        <dbReference type="EMBL" id="KAK1763296.1"/>
    </source>
</evidence>
<dbReference type="RefSeq" id="XP_060279509.1">
    <property type="nucleotide sequence ID" value="XM_060432557.1"/>
</dbReference>
<dbReference type="PROSITE" id="PS50850">
    <property type="entry name" value="MFS"/>
    <property type="match status" value="1"/>
</dbReference>
<feature type="transmembrane region" description="Helical" evidence="4">
    <location>
        <begin position="280"/>
        <end position="300"/>
    </location>
</feature>
<dbReference type="GeneID" id="85315744"/>
<dbReference type="InterPro" id="IPR011701">
    <property type="entry name" value="MFS"/>
</dbReference>
<reference evidence="6" key="1">
    <citation type="submission" date="2023-06" db="EMBL/GenBank/DDBJ databases">
        <title>Genome-scale phylogeny and comparative genomics of the fungal order Sordariales.</title>
        <authorList>
            <consortium name="Lawrence Berkeley National Laboratory"/>
            <person name="Hensen N."/>
            <person name="Bonometti L."/>
            <person name="Westerberg I."/>
            <person name="Brannstrom I.O."/>
            <person name="Guillou S."/>
            <person name="Cros-Aarteil S."/>
            <person name="Calhoun S."/>
            <person name="Haridas S."/>
            <person name="Kuo A."/>
            <person name="Mondo S."/>
            <person name="Pangilinan J."/>
            <person name="Riley R."/>
            <person name="Labutti K."/>
            <person name="Andreopoulos B."/>
            <person name="Lipzen A."/>
            <person name="Chen C."/>
            <person name="Yanf M."/>
            <person name="Daum C."/>
            <person name="Ng V."/>
            <person name="Clum A."/>
            <person name="Steindorff A."/>
            <person name="Ohm R."/>
            <person name="Martin F."/>
            <person name="Silar P."/>
            <person name="Natvig D."/>
            <person name="Lalanne C."/>
            <person name="Gautier V."/>
            <person name="Ament-Velasquez S.L."/>
            <person name="Kruys A."/>
            <person name="Hutchinson M.I."/>
            <person name="Powell A.J."/>
            <person name="Barry K."/>
            <person name="Miller A.N."/>
            <person name="Grigoriev I.V."/>
            <person name="Debuchy R."/>
            <person name="Gladieux P."/>
            <person name="Thoren M.H."/>
            <person name="Johannesson H."/>
        </authorList>
    </citation>
    <scope>NUCLEOTIDE SEQUENCE</scope>
    <source>
        <strain evidence="6">8032-3</strain>
    </source>
</reference>
<sequence length="433" mass="46913">MSMELRRFPEARGPGQDEEGEEQGHLISVLPPTDRGPAAWKFLCGCFIVEALLWGFPLAFGVFQDYYSKQPEFEGNTNIAAIGTVATSMYFLGAPLSAPLVRRFQKAQRYMIAGGWTICALSLLGASMVDSVAGLIATQGVLYGLGFLMLYFPVLTMLNEWFVQRRGLAYGVLYAGGGFSGVGLPFLLERLLATTGYRTTLRTIAIVQFASLIPTMFLLKPRLPPSNSSALRAVDWSFFRQPLFWVFSLSNLFQGFAYYIPSLYLPSFASIIGLSGTMGALILAANNMACIIGQIGFGYLTDRFNNVAVLVFVSTFVSALAGFAIWGFAHSLGALLAFSIVFGLFAGAYIVFWPKFGSLLSEDPQAIYSLMAFGKGIGNLATGPITARLLTRPVTSGYGIGKFEPLIIFMGSLMLCSSLGIVGWPLKPRTLGA</sequence>
<feature type="transmembrane region" description="Helical" evidence="4">
    <location>
        <begin position="406"/>
        <end position="426"/>
    </location>
</feature>
<keyword evidence="7" id="KW-1185">Reference proteome</keyword>
<dbReference type="InterPro" id="IPR036259">
    <property type="entry name" value="MFS_trans_sf"/>
</dbReference>
<feature type="transmembrane region" description="Helical" evidence="4">
    <location>
        <begin position="167"/>
        <end position="188"/>
    </location>
</feature>
<dbReference type="EMBL" id="MU839028">
    <property type="protein sequence ID" value="KAK1763296.1"/>
    <property type="molecule type" value="Genomic_DNA"/>
</dbReference>
<feature type="transmembrane region" description="Helical" evidence="4">
    <location>
        <begin position="135"/>
        <end position="155"/>
    </location>
</feature>
<comment type="caution">
    <text evidence="6">The sequence shown here is derived from an EMBL/GenBank/DDBJ whole genome shotgun (WGS) entry which is preliminary data.</text>
</comment>
<keyword evidence="4" id="KW-0472">Membrane</keyword>
<evidence type="ECO:0000313" key="7">
    <source>
        <dbReference type="Proteomes" id="UP001244011"/>
    </source>
</evidence>
<feature type="transmembrane region" description="Helical" evidence="4">
    <location>
        <begin position="366"/>
        <end position="386"/>
    </location>
</feature>
<keyword evidence="4" id="KW-1133">Transmembrane helix</keyword>
<dbReference type="SUPFAM" id="SSF103473">
    <property type="entry name" value="MFS general substrate transporter"/>
    <property type="match status" value="1"/>
</dbReference>
<dbReference type="Pfam" id="PF07690">
    <property type="entry name" value="MFS_1"/>
    <property type="match status" value="1"/>
</dbReference>
<feature type="transmembrane region" description="Helical" evidence="4">
    <location>
        <begin position="38"/>
        <end position="59"/>
    </location>
</feature>
<comment type="subcellular location">
    <subcellularLocation>
        <location evidence="1">Membrane</location>
        <topology evidence="1">Multi-pass membrane protein</topology>
    </subcellularLocation>
</comment>
<feature type="transmembrane region" description="Helical" evidence="4">
    <location>
        <begin position="200"/>
        <end position="219"/>
    </location>
</feature>
<protein>
    <submittedName>
        <fullName evidence="6">MFS monocarboxylate transporter</fullName>
    </submittedName>
</protein>
<dbReference type="Proteomes" id="UP001244011">
    <property type="component" value="Unassembled WGS sequence"/>
</dbReference>
<dbReference type="GO" id="GO:0022857">
    <property type="term" value="F:transmembrane transporter activity"/>
    <property type="evidence" value="ECO:0007669"/>
    <property type="project" value="InterPro"/>
</dbReference>
<evidence type="ECO:0000259" key="5">
    <source>
        <dbReference type="PROSITE" id="PS50850"/>
    </source>
</evidence>
<feature type="domain" description="Major facilitator superfamily (MFS) profile" evidence="5">
    <location>
        <begin position="243"/>
        <end position="433"/>
    </location>
</feature>
<proteinExistence type="inferred from homology"/>
<keyword evidence="4" id="KW-0812">Transmembrane</keyword>
<gene>
    <name evidence="6" type="ORF">QBC33DRAFT_613757</name>
</gene>
<evidence type="ECO:0000256" key="4">
    <source>
        <dbReference type="SAM" id="Phobius"/>
    </source>
</evidence>
<dbReference type="GO" id="GO:0016020">
    <property type="term" value="C:membrane"/>
    <property type="evidence" value="ECO:0007669"/>
    <property type="project" value="UniProtKB-SubCell"/>
</dbReference>